<dbReference type="PANTHER" id="PTHR30486">
    <property type="entry name" value="TWITCHING MOTILITY PROTEIN PILT"/>
    <property type="match status" value="1"/>
</dbReference>
<comment type="caution">
    <text evidence="3">The sequence shown here is derived from an EMBL/GenBank/DDBJ whole genome shotgun (WGS) entry which is preliminary data.</text>
</comment>
<dbReference type="InterPro" id="IPR001482">
    <property type="entry name" value="T2SS/T4SS_dom"/>
</dbReference>
<proteinExistence type="inferred from homology"/>
<gene>
    <name evidence="3" type="ORF">GCM10017667_38360</name>
</gene>
<evidence type="ECO:0000259" key="2">
    <source>
        <dbReference type="Pfam" id="PF00437"/>
    </source>
</evidence>
<reference evidence="3" key="1">
    <citation type="journal article" date="2014" name="Int. J. Syst. Evol. Microbiol.">
        <title>Complete genome sequence of Corynebacterium casei LMG S-19264T (=DSM 44701T), isolated from a smear-ripened cheese.</title>
        <authorList>
            <consortium name="US DOE Joint Genome Institute (JGI-PGF)"/>
            <person name="Walter F."/>
            <person name="Albersmeier A."/>
            <person name="Kalinowski J."/>
            <person name="Ruckert C."/>
        </authorList>
    </citation>
    <scope>NUCLEOTIDE SEQUENCE</scope>
    <source>
        <strain evidence="3">JCM 4122</strain>
    </source>
</reference>
<dbReference type="GO" id="GO:0016887">
    <property type="term" value="F:ATP hydrolysis activity"/>
    <property type="evidence" value="ECO:0007669"/>
    <property type="project" value="InterPro"/>
</dbReference>
<keyword evidence="4" id="KW-1185">Reference proteome</keyword>
<dbReference type="Proteomes" id="UP000632849">
    <property type="component" value="Unassembled WGS sequence"/>
</dbReference>
<sequence>MKRRVNDQLLAEAKANPALAGKVREQRARALISELVAVWGDAARQVRPVTQAEEEQLAALVFDMLFRSGRLQRYLDDPGVEDIWINGHDRVHLKYSGDGEPVEADPVAESEEELQELVRDLIRNSGQSGRTFSTASPDVALRLPDGSRLQALHPEITGERTFVTIRRHRLQNATLDDLVTAGAMDTTIAGLLRACVRARRNVIVVGEQSSGKTTLMRALLREIPQHERFGTIETEFELWAHQNGYHTQVVPMEARESNGERVDGRPVGEITLLDLMYRAKRMSLKRVVVGEVRGPEITAMMQALTSDRPGSMCTMHASEPHVVFDRIAELYLLARGNFSEQLAYRQIANGLHFVVFMSVDESGPVPRRLVSHIWEITGIGENGRPAYNEIFRPASEADLRAVPAAPLSPRSRRRLELAGFASHLLDQPGVHAWAGGV</sequence>
<feature type="domain" description="Bacterial type II secretion system protein E" evidence="2">
    <location>
        <begin position="71"/>
        <end position="332"/>
    </location>
</feature>
<evidence type="ECO:0000313" key="3">
    <source>
        <dbReference type="EMBL" id="GHG04237.1"/>
    </source>
</evidence>
<reference evidence="3" key="2">
    <citation type="submission" date="2020-09" db="EMBL/GenBank/DDBJ databases">
        <authorList>
            <person name="Sun Q."/>
            <person name="Ohkuma M."/>
        </authorList>
    </citation>
    <scope>NUCLEOTIDE SEQUENCE</scope>
    <source>
        <strain evidence="3">JCM 4122</strain>
    </source>
</reference>
<protein>
    <recommendedName>
        <fullName evidence="2">Bacterial type II secretion system protein E domain-containing protein</fullName>
    </recommendedName>
</protein>
<dbReference type="EMBL" id="BNBE01000002">
    <property type="protein sequence ID" value="GHG04237.1"/>
    <property type="molecule type" value="Genomic_DNA"/>
</dbReference>
<evidence type="ECO:0000313" key="4">
    <source>
        <dbReference type="Proteomes" id="UP000632849"/>
    </source>
</evidence>
<comment type="similarity">
    <text evidence="1">Belongs to the GSP E family.</text>
</comment>
<accession>A0A919EPJ3</accession>
<evidence type="ECO:0000256" key="1">
    <source>
        <dbReference type="ARBA" id="ARBA00006611"/>
    </source>
</evidence>
<dbReference type="SUPFAM" id="SSF52540">
    <property type="entry name" value="P-loop containing nucleoside triphosphate hydrolases"/>
    <property type="match status" value="1"/>
</dbReference>
<dbReference type="PANTHER" id="PTHR30486:SF6">
    <property type="entry name" value="TYPE IV PILUS RETRACTATION ATPASE PILT"/>
    <property type="match status" value="1"/>
</dbReference>
<name>A0A919EPJ3_STRFL</name>
<dbReference type="InterPro" id="IPR027417">
    <property type="entry name" value="P-loop_NTPase"/>
</dbReference>
<dbReference type="CDD" id="cd01130">
    <property type="entry name" value="VirB11-like_ATPase"/>
    <property type="match status" value="1"/>
</dbReference>
<dbReference type="Gene3D" id="3.30.450.380">
    <property type="match status" value="1"/>
</dbReference>
<organism evidence="3 4">
    <name type="scientific">Streptomyces filamentosus</name>
    <name type="common">Streptomyces roseosporus</name>
    <dbReference type="NCBI Taxonomy" id="67294"/>
    <lineage>
        <taxon>Bacteria</taxon>
        <taxon>Bacillati</taxon>
        <taxon>Actinomycetota</taxon>
        <taxon>Actinomycetes</taxon>
        <taxon>Kitasatosporales</taxon>
        <taxon>Streptomycetaceae</taxon>
        <taxon>Streptomyces</taxon>
    </lineage>
</organism>
<dbReference type="Gene3D" id="3.40.50.300">
    <property type="entry name" value="P-loop containing nucleotide triphosphate hydrolases"/>
    <property type="match status" value="1"/>
</dbReference>
<dbReference type="AlphaFoldDB" id="A0A919EPJ3"/>
<dbReference type="Pfam" id="PF00437">
    <property type="entry name" value="T2SSE"/>
    <property type="match status" value="1"/>
</dbReference>
<dbReference type="InterPro" id="IPR050921">
    <property type="entry name" value="T4SS_GSP_E_ATPase"/>
</dbReference>